<dbReference type="EMBL" id="JMQM01000001">
    <property type="protein sequence ID" value="KFB09419.1"/>
    <property type="molecule type" value="Genomic_DNA"/>
</dbReference>
<evidence type="ECO:0000256" key="3">
    <source>
        <dbReference type="ARBA" id="ARBA00023125"/>
    </source>
</evidence>
<dbReference type="STRING" id="472175.EL18_00434"/>
<evidence type="ECO:0000256" key="2">
    <source>
        <dbReference type="ARBA" id="ARBA00023015"/>
    </source>
</evidence>
<evidence type="ECO:0000256" key="1">
    <source>
        <dbReference type="ARBA" id="ARBA00009437"/>
    </source>
</evidence>
<proteinExistence type="inferred from homology"/>
<dbReference type="FunFam" id="1.10.10.10:FF:000001">
    <property type="entry name" value="LysR family transcriptional regulator"/>
    <property type="match status" value="1"/>
</dbReference>
<dbReference type="InterPro" id="IPR036390">
    <property type="entry name" value="WH_DNA-bd_sf"/>
</dbReference>
<dbReference type="SUPFAM" id="SSF53850">
    <property type="entry name" value="Periplasmic binding protein-like II"/>
    <property type="match status" value="1"/>
</dbReference>
<dbReference type="InterPro" id="IPR000847">
    <property type="entry name" value="LysR_HTH_N"/>
</dbReference>
<evidence type="ECO:0000259" key="5">
    <source>
        <dbReference type="PROSITE" id="PS50931"/>
    </source>
</evidence>
<dbReference type="eggNOG" id="COG0583">
    <property type="taxonomic scope" value="Bacteria"/>
</dbReference>
<dbReference type="InterPro" id="IPR005119">
    <property type="entry name" value="LysR_subst-bd"/>
</dbReference>
<keyword evidence="4" id="KW-0804">Transcription</keyword>
<dbReference type="PANTHER" id="PTHR30346:SF28">
    <property type="entry name" value="HTH-TYPE TRANSCRIPTIONAL REGULATOR CYNR"/>
    <property type="match status" value="1"/>
</dbReference>
<dbReference type="Pfam" id="PF03466">
    <property type="entry name" value="LysR_substrate"/>
    <property type="match status" value="1"/>
</dbReference>
<name>A0A084U8Y3_9HYPH</name>
<dbReference type="GO" id="GO:0003700">
    <property type="term" value="F:DNA-binding transcription factor activity"/>
    <property type="evidence" value="ECO:0007669"/>
    <property type="project" value="InterPro"/>
</dbReference>
<comment type="caution">
    <text evidence="6">The sequence shown here is derived from an EMBL/GenBank/DDBJ whole genome shotgun (WGS) entry which is preliminary data.</text>
</comment>
<sequence>MSIRSLRTLVAVHDHGTFSAAAEAVFVTYSAVSQQMKALEEEYQITIFDRSKRTPELTPLGLAMVAKARDIIQTYDDLVPSILGEGALKGEITLAAVPTTLTGLVPLGISILKRNCPDLHIRVGLGLTTSLLTQIKRGMLEAAILTVPSIAPEDLVIQEIVTEPLELLVSDQLSEDDPIALLRSQPFIRFNREAVVGEIIERWLQAKSVTVNEAMELQGLDAITSMVAANLGVSICPRRCIETQAPPGVRSLSLGPDAPTRRLCLVTRKNSAKRLVIDKIHESFLEAVEVGVFPPKLHPQRVSA</sequence>
<dbReference type="Proteomes" id="UP000053675">
    <property type="component" value="Unassembled WGS sequence"/>
</dbReference>
<gene>
    <name evidence="6" type="ORF">EL18_00434</name>
</gene>
<dbReference type="PANTHER" id="PTHR30346">
    <property type="entry name" value="TRANSCRIPTIONAL DUAL REGULATOR HCAR-RELATED"/>
    <property type="match status" value="1"/>
</dbReference>
<dbReference type="Gene3D" id="1.10.10.10">
    <property type="entry name" value="Winged helix-like DNA-binding domain superfamily/Winged helix DNA-binding domain"/>
    <property type="match status" value="1"/>
</dbReference>
<dbReference type="Gene3D" id="3.40.190.10">
    <property type="entry name" value="Periplasmic binding protein-like II"/>
    <property type="match status" value="2"/>
</dbReference>
<keyword evidence="7" id="KW-1185">Reference proteome</keyword>
<dbReference type="PATRIC" id="fig|472175.3.peg.448"/>
<protein>
    <submittedName>
        <fullName evidence="6">LysR family transcriptional regulator</fullName>
    </submittedName>
</protein>
<reference evidence="6 7" key="1">
    <citation type="submission" date="2014-05" db="EMBL/GenBank/DDBJ databases">
        <title>Draft Genome Sequence of Nitratireductor basaltis Strain UMTGB225, A Marine Bacterium Isolated from Green Barrel Tunicate.</title>
        <authorList>
            <person name="Gan H.Y."/>
        </authorList>
    </citation>
    <scope>NUCLEOTIDE SEQUENCE [LARGE SCALE GENOMIC DNA]</scope>
    <source>
        <strain evidence="6 7">UMTGB225</strain>
    </source>
</reference>
<keyword evidence="3" id="KW-0238">DNA-binding</keyword>
<evidence type="ECO:0000256" key="4">
    <source>
        <dbReference type="ARBA" id="ARBA00023163"/>
    </source>
</evidence>
<dbReference type="OrthoDB" id="9811588at2"/>
<evidence type="ECO:0000313" key="7">
    <source>
        <dbReference type="Proteomes" id="UP000053675"/>
    </source>
</evidence>
<evidence type="ECO:0000313" key="6">
    <source>
        <dbReference type="EMBL" id="KFB09419.1"/>
    </source>
</evidence>
<keyword evidence="2" id="KW-0805">Transcription regulation</keyword>
<dbReference type="AlphaFoldDB" id="A0A084U8Y3"/>
<comment type="similarity">
    <text evidence="1">Belongs to the LysR transcriptional regulatory family.</text>
</comment>
<dbReference type="SUPFAM" id="SSF46785">
    <property type="entry name" value="Winged helix' DNA-binding domain"/>
    <property type="match status" value="1"/>
</dbReference>
<dbReference type="InterPro" id="IPR036388">
    <property type="entry name" value="WH-like_DNA-bd_sf"/>
</dbReference>
<accession>A0A084U8Y3</accession>
<dbReference type="PROSITE" id="PS50931">
    <property type="entry name" value="HTH_LYSR"/>
    <property type="match status" value="1"/>
</dbReference>
<dbReference type="GO" id="GO:0003677">
    <property type="term" value="F:DNA binding"/>
    <property type="evidence" value="ECO:0007669"/>
    <property type="project" value="UniProtKB-KW"/>
</dbReference>
<organism evidence="6 7">
    <name type="scientific">Nitratireductor basaltis</name>
    <dbReference type="NCBI Taxonomy" id="472175"/>
    <lineage>
        <taxon>Bacteria</taxon>
        <taxon>Pseudomonadati</taxon>
        <taxon>Pseudomonadota</taxon>
        <taxon>Alphaproteobacteria</taxon>
        <taxon>Hyphomicrobiales</taxon>
        <taxon>Phyllobacteriaceae</taxon>
        <taxon>Nitratireductor</taxon>
    </lineage>
</organism>
<dbReference type="Pfam" id="PF00126">
    <property type="entry name" value="HTH_1"/>
    <property type="match status" value="1"/>
</dbReference>
<dbReference type="GO" id="GO:0032993">
    <property type="term" value="C:protein-DNA complex"/>
    <property type="evidence" value="ECO:0007669"/>
    <property type="project" value="TreeGrafter"/>
</dbReference>
<dbReference type="RefSeq" id="WP_036479304.1">
    <property type="nucleotide sequence ID" value="NZ_JMQM01000001.1"/>
</dbReference>
<feature type="domain" description="HTH lysR-type" evidence="5">
    <location>
        <begin position="1"/>
        <end position="58"/>
    </location>
</feature>